<sequence>MDHVSFHKLPVVVEKPKQNVLSQNVLPQNVVQSETNVSVIENPTQLDLTSLLSGINTSAIMLALQNLQQFTQEKNITQT</sequence>
<organism evidence="1">
    <name type="scientific">Pararge aegeria</name>
    <name type="common">speckled wood butterfly</name>
    <dbReference type="NCBI Taxonomy" id="116150"/>
    <lineage>
        <taxon>Eukaryota</taxon>
        <taxon>Metazoa</taxon>
        <taxon>Ecdysozoa</taxon>
        <taxon>Arthropoda</taxon>
        <taxon>Hexapoda</taxon>
        <taxon>Insecta</taxon>
        <taxon>Pterygota</taxon>
        <taxon>Neoptera</taxon>
        <taxon>Endopterygota</taxon>
        <taxon>Lepidoptera</taxon>
        <taxon>Glossata</taxon>
        <taxon>Ditrysia</taxon>
        <taxon>Papilionoidea</taxon>
        <taxon>Nymphalidae</taxon>
        <taxon>Satyrinae</taxon>
        <taxon>Satyrini</taxon>
        <taxon>Parargina</taxon>
        <taxon>Pararge</taxon>
    </lineage>
</organism>
<dbReference type="EMBL" id="GAIX01011923">
    <property type="protein sequence ID" value="JAA80637.1"/>
    <property type="molecule type" value="Transcribed_RNA"/>
</dbReference>
<accession>S4PTJ6</accession>
<reference evidence="1" key="2">
    <citation type="submission" date="2013-05" db="EMBL/GenBank/DDBJ databases">
        <authorList>
            <person name="Carter J.-M."/>
            <person name="Baker S.C."/>
            <person name="Pink R."/>
            <person name="Carter D.R.F."/>
            <person name="Collins A."/>
            <person name="Tomlin J."/>
            <person name="Gibbs M."/>
            <person name="Breuker C.J."/>
        </authorList>
    </citation>
    <scope>NUCLEOTIDE SEQUENCE</scope>
    <source>
        <tissue evidence="1">Ovary</tissue>
    </source>
</reference>
<proteinExistence type="predicted"/>
<evidence type="ECO:0000313" key="1">
    <source>
        <dbReference type="EMBL" id="JAA80637.1"/>
    </source>
</evidence>
<feature type="non-terminal residue" evidence="1">
    <location>
        <position position="79"/>
    </location>
</feature>
<reference evidence="1" key="1">
    <citation type="journal article" date="2013" name="BMC Genomics">
        <title>Unscrambling butterfly oogenesis.</title>
        <authorList>
            <person name="Carter J.M."/>
            <person name="Baker S.C."/>
            <person name="Pink R."/>
            <person name="Carter D.R."/>
            <person name="Collins A."/>
            <person name="Tomlin J."/>
            <person name="Gibbs M."/>
            <person name="Breuker C.J."/>
        </authorList>
    </citation>
    <scope>NUCLEOTIDE SEQUENCE</scope>
    <source>
        <tissue evidence="1">Ovary</tissue>
    </source>
</reference>
<name>S4PTJ6_9NEOP</name>
<protein>
    <submittedName>
        <fullName evidence="1">Uncharacterized protein</fullName>
    </submittedName>
</protein>
<dbReference type="AlphaFoldDB" id="S4PTJ6"/>